<comment type="catalytic activity">
    <reaction evidence="4">
        <text>N(1)-(5-phospho-beta-D-ribosyl)glycinamide + (6R)-10-formyltetrahydrofolate = N(2)-formyl-N(1)-(5-phospho-beta-D-ribosyl)glycinamide + (6S)-5,6,7,8-tetrahydrofolate + H(+)</text>
        <dbReference type="Rhea" id="RHEA:15053"/>
        <dbReference type="ChEBI" id="CHEBI:15378"/>
        <dbReference type="ChEBI" id="CHEBI:57453"/>
        <dbReference type="ChEBI" id="CHEBI:143788"/>
        <dbReference type="ChEBI" id="CHEBI:147286"/>
        <dbReference type="ChEBI" id="CHEBI:195366"/>
        <dbReference type="EC" id="2.1.2.2"/>
    </reaction>
</comment>
<accession>A0ABW2V4M4</accession>
<proteinExistence type="inferred from homology"/>
<feature type="binding site" evidence="4">
    <location>
        <position position="80"/>
    </location>
    <ligand>
        <name>(6R)-10-formyltetrahydrofolate</name>
        <dbReference type="ChEBI" id="CHEBI:195366"/>
    </ligand>
</feature>
<dbReference type="Proteomes" id="UP001596528">
    <property type="component" value="Unassembled WGS sequence"/>
</dbReference>
<feature type="binding site" evidence="4">
    <location>
        <position position="122"/>
    </location>
    <ligand>
        <name>(6R)-10-formyltetrahydrofolate</name>
        <dbReference type="ChEBI" id="CHEBI:195366"/>
    </ligand>
</feature>
<evidence type="ECO:0000313" key="7">
    <source>
        <dbReference type="Proteomes" id="UP001596528"/>
    </source>
</evidence>
<dbReference type="HAMAP" id="MF_01930">
    <property type="entry name" value="PurN"/>
    <property type="match status" value="1"/>
</dbReference>
<feature type="binding site" evidence="4">
    <location>
        <begin position="27"/>
        <end position="29"/>
    </location>
    <ligand>
        <name>N(1)-(5-phospho-beta-D-ribosyl)glycinamide</name>
        <dbReference type="ChEBI" id="CHEBI:143788"/>
    </ligand>
</feature>
<feature type="site" description="Raises pKa of active site His" evidence="4">
    <location>
        <position position="160"/>
    </location>
</feature>
<feature type="binding site" evidence="4">
    <location>
        <begin position="105"/>
        <end position="108"/>
    </location>
    <ligand>
        <name>(6R)-10-formyltetrahydrofolate</name>
        <dbReference type="ChEBI" id="CHEBI:195366"/>
    </ligand>
</feature>
<keyword evidence="2 4" id="KW-0808">Transferase</keyword>
<feature type="active site" description="Proton donor" evidence="4">
    <location>
        <position position="124"/>
    </location>
</feature>
<dbReference type="Pfam" id="PF00551">
    <property type="entry name" value="Formyl_trans_N"/>
    <property type="match status" value="1"/>
</dbReference>
<dbReference type="InterPro" id="IPR004607">
    <property type="entry name" value="GART"/>
</dbReference>
<comment type="pathway">
    <text evidence="1 4">Purine metabolism; IMP biosynthesis via de novo pathway; N(2)-formyl-N(1)-(5-phospho-D-ribosyl)glycinamide from N(1)-(5-phospho-D-ribosyl)glycinamide (10-formyl THF route): step 1/1.</text>
</comment>
<evidence type="ECO:0000313" key="6">
    <source>
        <dbReference type="EMBL" id="MFC7750183.1"/>
    </source>
</evidence>
<dbReference type="RefSeq" id="WP_138789717.1">
    <property type="nucleotide sequence ID" value="NZ_JBHTGQ010000020.1"/>
</dbReference>
<evidence type="ECO:0000256" key="2">
    <source>
        <dbReference type="ARBA" id="ARBA00022679"/>
    </source>
</evidence>
<protein>
    <recommendedName>
        <fullName evidence="4">Phosphoribosylglycinamide formyltransferase</fullName>
        <ecNumber evidence="4">2.1.2.2</ecNumber>
    </recommendedName>
    <alternativeName>
        <fullName evidence="4">5'-phosphoribosylglycinamide transformylase</fullName>
    </alternativeName>
    <alternativeName>
        <fullName evidence="4">GAR transformylase</fullName>
        <shortName evidence="4">GART</shortName>
    </alternativeName>
</protein>
<feature type="domain" description="Formyl transferase N-terminal" evidence="5">
    <location>
        <begin position="18"/>
        <end position="197"/>
    </location>
</feature>
<dbReference type="EC" id="2.1.2.2" evidence="4"/>
<keyword evidence="7" id="KW-1185">Reference proteome</keyword>
<dbReference type="EMBL" id="JBHTGQ010000020">
    <property type="protein sequence ID" value="MFC7750183.1"/>
    <property type="molecule type" value="Genomic_DNA"/>
</dbReference>
<reference evidence="7" key="1">
    <citation type="journal article" date="2019" name="Int. J. Syst. Evol. Microbiol.">
        <title>The Global Catalogue of Microorganisms (GCM) 10K type strain sequencing project: providing services to taxonomists for standard genome sequencing and annotation.</title>
        <authorList>
            <consortium name="The Broad Institute Genomics Platform"/>
            <consortium name="The Broad Institute Genome Sequencing Center for Infectious Disease"/>
            <person name="Wu L."/>
            <person name="Ma J."/>
        </authorList>
    </citation>
    <scope>NUCLEOTIDE SEQUENCE [LARGE SCALE GENOMIC DNA]</scope>
    <source>
        <strain evidence="7">JCM 18657</strain>
    </source>
</reference>
<evidence type="ECO:0000256" key="1">
    <source>
        <dbReference type="ARBA" id="ARBA00005054"/>
    </source>
</evidence>
<comment type="similarity">
    <text evidence="4">Belongs to the GART family.</text>
</comment>
<dbReference type="PANTHER" id="PTHR43369:SF2">
    <property type="entry name" value="PHOSPHORIBOSYLGLYCINAMIDE FORMYLTRANSFERASE"/>
    <property type="match status" value="1"/>
</dbReference>
<organism evidence="6 7">
    <name type="scientific">Paenibacillus thermoaerophilus</name>
    <dbReference type="NCBI Taxonomy" id="1215385"/>
    <lineage>
        <taxon>Bacteria</taxon>
        <taxon>Bacillati</taxon>
        <taxon>Bacillota</taxon>
        <taxon>Bacilli</taxon>
        <taxon>Bacillales</taxon>
        <taxon>Paenibacillaceae</taxon>
        <taxon>Paenibacillus</taxon>
    </lineage>
</organism>
<dbReference type="PANTHER" id="PTHR43369">
    <property type="entry name" value="PHOSPHORIBOSYLGLYCINAMIDE FORMYLTRANSFERASE"/>
    <property type="match status" value="1"/>
</dbReference>
<comment type="caution">
    <text evidence="6">The sequence shown here is derived from an EMBL/GenBank/DDBJ whole genome shotgun (WGS) entry which is preliminary data.</text>
</comment>
<sequence length="221" mass="24412">MPPGRHPGSGAGAARRPRIAVFASGNGSNFQALVEAERAGLLDGHIGLLVCDKPQARVIERAARLDVPVFSFRPRDYASREDYEAEIVSRLREHQIDLIVLAGYMRIVTPVLLEAYPERIVNIHPSLLPAFPGLHAVRQALEHGVKVTGATVHFVDGGMDTGPIIAQRAVEVLEDDTEETLADRIHAIEHELYREAVQLICEGRVRVVDGKRVEIDRTARR</sequence>
<comment type="function">
    <text evidence="4">Catalyzes the transfer of a formyl group from 10-formyltetrahydrofolate to 5-phospho-ribosyl-glycinamide (GAR), producing 5-phospho-ribosyl-N-formylglycinamide (FGAR) and tetrahydrofolate.</text>
</comment>
<evidence type="ECO:0000256" key="3">
    <source>
        <dbReference type="ARBA" id="ARBA00022755"/>
    </source>
</evidence>
<dbReference type="SUPFAM" id="SSF53328">
    <property type="entry name" value="Formyltransferase"/>
    <property type="match status" value="1"/>
</dbReference>
<dbReference type="InterPro" id="IPR036477">
    <property type="entry name" value="Formyl_transf_N_sf"/>
</dbReference>
<name>A0ABW2V4M4_9BACL</name>
<dbReference type="CDD" id="cd08645">
    <property type="entry name" value="FMT_core_GART"/>
    <property type="match status" value="1"/>
</dbReference>
<dbReference type="GO" id="GO:0004644">
    <property type="term" value="F:phosphoribosylglycinamide formyltransferase activity"/>
    <property type="evidence" value="ECO:0007669"/>
    <property type="project" value="UniProtKB-EC"/>
</dbReference>
<dbReference type="NCBIfam" id="TIGR00639">
    <property type="entry name" value="PurN"/>
    <property type="match status" value="1"/>
</dbReference>
<dbReference type="Gene3D" id="3.40.50.170">
    <property type="entry name" value="Formyl transferase, N-terminal domain"/>
    <property type="match status" value="1"/>
</dbReference>
<evidence type="ECO:0000259" key="5">
    <source>
        <dbReference type="Pfam" id="PF00551"/>
    </source>
</evidence>
<dbReference type="InterPro" id="IPR002376">
    <property type="entry name" value="Formyl_transf_N"/>
</dbReference>
<keyword evidence="3 4" id="KW-0658">Purine biosynthesis</keyword>
<evidence type="ECO:0000256" key="4">
    <source>
        <dbReference type="HAMAP-Rule" id="MF_01930"/>
    </source>
</evidence>
<gene>
    <name evidence="4 6" type="primary">purN</name>
    <name evidence="6" type="ORF">ACFQWB_09605</name>
</gene>